<protein>
    <submittedName>
        <fullName evidence="1">Uncharacterized protein</fullName>
    </submittedName>
</protein>
<proteinExistence type="predicted"/>
<dbReference type="Gene3D" id="2.60.120.260">
    <property type="entry name" value="Galactose-binding domain-like"/>
    <property type="match status" value="1"/>
</dbReference>
<dbReference type="InterPro" id="IPR008979">
    <property type="entry name" value="Galactose-bd-like_sf"/>
</dbReference>
<comment type="caution">
    <text evidence="1">The sequence shown here is derived from an EMBL/GenBank/DDBJ whole genome shotgun (WGS) entry which is preliminary data.</text>
</comment>
<evidence type="ECO:0000313" key="1">
    <source>
        <dbReference type="EMBL" id="KKM93676.1"/>
    </source>
</evidence>
<dbReference type="EMBL" id="LAZR01006233">
    <property type="protein sequence ID" value="KKM93676.1"/>
    <property type="molecule type" value="Genomic_DNA"/>
</dbReference>
<dbReference type="AlphaFoldDB" id="A0A0F9M2V9"/>
<accession>A0A0F9M2V9</accession>
<name>A0A0F9M2V9_9ZZZZ</name>
<organism evidence="1">
    <name type="scientific">marine sediment metagenome</name>
    <dbReference type="NCBI Taxonomy" id="412755"/>
    <lineage>
        <taxon>unclassified sequences</taxon>
        <taxon>metagenomes</taxon>
        <taxon>ecological metagenomes</taxon>
    </lineage>
</organism>
<reference evidence="1" key="1">
    <citation type="journal article" date="2015" name="Nature">
        <title>Complex archaea that bridge the gap between prokaryotes and eukaryotes.</title>
        <authorList>
            <person name="Spang A."/>
            <person name="Saw J.H."/>
            <person name="Jorgensen S.L."/>
            <person name="Zaremba-Niedzwiedzka K."/>
            <person name="Martijn J."/>
            <person name="Lind A.E."/>
            <person name="van Eijk R."/>
            <person name="Schleper C."/>
            <person name="Guy L."/>
            <person name="Ettema T.J."/>
        </authorList>
    </citation>
    <scope>NUCLEOTIDE SEQUENCE</scope>
</reference>
<gene>
    <name evidence="1" type="ORF">LCGC14_1205990</name>
</gene>
<dbReference type="SUPFAM" id="SSF49785">
    <property type="entry name" value="Galactose-binding domain-like"/>
    <property type="match status" value="1"/>
</dbReference>
<sequence length="1093" mass="121986">MALALTATSQSQIDNRDVKIVFSFIIAGNDYTGYLLSWQNSYNVKFGASSATFTINNNDGEFGDGGSRQINVGDVVELIEQFVGDSLSYKKFYGTVERRSIRKQAGSRIINISCLDYIGTLQKWELDLTVEGTRVDITDEVLSPVYLDAPNDGMAQLFNFQNNSIANYPVPLIRIRDRNHTSEIDSQYDGYEIYYDVGQLKLGSPLNVRDNYEILTNYSYYVKGKHVEDVIEEILTQSNGYGGFLFGQTSTQQVITSHLTTTYNDEEGTTTDTLTSNSIPTTLTIETTLAQDYGAGADALFISDTAGFPETGTASVNGDIFTWSGIDSGNSLTGVSGLGNHFSGDYCDYETSYEAGQIWYLSYSNVTTTLTGADFTIPGASMRYFDKRGNNNGSYIILDTSISIANVVTCDSDYTFKTLQATGIQINRIVFRKREVENRMEAIKKVKTYLAPNYIIRTQGDNKIWASYLEQKATANYTLNLVTSHNYLEDTDLYTRTEAWAKNENPTNIMFGDDVDYTSDEEDNYTGVATQIELSYFGEEKSGVLSAWAIAQLSEAELLHQSELEHLIDYVTEKYIDTDYAGQDSTGYYIFGTPLTTVGKIILDTVTPIIYVNGVPIDNQIHQMTAVPLKIKMTTKTITEGGGKSKSVSVKTYYYYSVIFPHASIVPDKEIYLYDNQGLLRYTISPNDANVDYGSGIWTIPGVERNDIAEVLSTATYWVLYASNKVEIEYDDVLFKVHKSILPEPENVLVKATFEYWAIAIGVRNIEAIVDGRRDTQLQVEFFGEPAQGFHLATIDLGASYEIQAIDLVAGFYKPDEYRKFDVGFRMSIKSSTDNTSFYTISDKTEGFTMTGGEAVTFEEQDLGTGLTARYLKFTLDEVDRIPYGRGRFVMAMTEISVYNNIVLESEVKLIATTTLIQDVSAGATNVRVLDTSGFTEPESGETATAYIDKDVNKSFTYTDIESGNNFTGVVLESAISGSSGEYVVQTIEGDTTLYDNNTFLPKLGDRVFKKILISDRNLYNQTELDRVAKGFLREFYKNHSKMQVEVLYAPYLKVGQTVSVTDSYNNISDVKYFIESVSDRNGAYSLVLARYP</sequence>